<reference evidence="1 2" key="1">
    <citation type="journal article" date="2015" name="Genome Announc.">
        <title>Expanding the biotechnology potential of lactobacilli through comparative genomics of 213 strains and associated genera.</title>
        <authorList>
            <person name="Sun Z."/>
            <person name="Harris H.M."/>
            <person name="McCann A."/>
            <person name="Guo C."/>
            <person name="Argimon S."/>
            <person name="Zhang W."/>
            <person name="Yang X."/>
            <person name="Jeffery I.B."/>
            <person name="Cooney J.C."/>
            <person name="Kagawa T.F."/>
            <person name="Liu W."/>
            <person name="Song Y."/>
            <person name="Salvetti E."/>
            <person name="Wrobel A."/>
            <person name="Rasinkangas P."/>
            <person name="Parkhill J."/>
            <person name="Rea M.C."/>
            <person name="O'Sullivan O."/>
            <person name="Ritari J."/>
            <person name="Douillard F.P."/>
            <person name="Paul Ross R."/>
            <person name="Yang R."/>
            <person name="Briner A.E."/>
            <person name="Felis G.E."/>
            <person name="de Vos W.M."/>
            <person name="Barrangou R."/>
            <person name="Klaenhammer T.R."/>
            <person name="Caufield P.W."/>
            <person name="Cui Y."/>
            <person name="Zhang H."/>
            <person name="O'Toole P.W."/>
        </authorList>
    </citation>
    <scope>NUCLEOTIDE SEQUENCE [LARGE SCALE GENOMIC DNA]</scope>
    <source>
        <strain evidence="1 2">DSM 16043</strain>
    </source>
</reference>
<dbReference type="AlphaFoldDB" id="A0A0R1U6H6"/>
<dbReference type="Proteomes" id="UP000051036">
    <property type="component" value="Unassembled WGS sequence"/>
</dbReference>
<organism evidence="1 2">
    <name type="scientific">Lactobacillus kalixensis DSM 16043</name>
    <dbReference type="NCBI Taxonomy" id="1423763"/>
    <lineage>
        <taxon>Bacteria</taxon>
        <taxon>Bacillati</taxon>
        <taxon>Bacillota</taxon>
        <taxon>Bacilli</taxon>
        <taxon>Lactobacillales</taxon>
        <taxon>Lactobacillaceae</taxon>
        <taxon>Lactobacillus</taxon>
    </lineage>
</organism>
<dbReference type="RefSeq" id="WP_236702311.1">
    <property type="nucleotide sequence ID" value="NZ_AZFM01000045.1"/>
</dbReference>
<comment type="caution">
    <text evidence="1">The sequence shown here is derived from an EMBL/GenBank/DDBJ whole genome shotgun (WGS) entry which is preliminary data.</text>
</comment>
<evidence type="ECO:0000313" key="2">
    <source>
        <dbReference type="Proteomes" id="UP000051036"/>
    </source>
</evidence>
<protein>
    <submittedName>
        <fullName evidence="1">Uncharacterized protein</fullName>
    </submittedName>
</protein>
<accession>A0A0R1U6H6</accession>
<dbReference type="PATRIC" id="fig|1423763.3.peg.1488"/>
<keyword evidence="2" id="KW-1185">Reference proteome</keyword>
<name>A0A0R1U6H6_9LACO</name>
<proteinExistence type="predicted"/>
<dbReference type="EMBL" id="AZFM01000045">
    <property type="protein sequence ID" value="KRL88670.1"/>
    <property type="molecule type" value="Genomic_DNA"/>
</dbReference>
<gene>
    <name evidence="1" type="ORF">FC46_GL001466</name>
</gene>
<sequence length="193" mass="22195">MAANAPGPTIVTNVIQDPNVIVKDERVLDHFEQQLAGEKITCLLLNQDLEDHDITSIYLGTEVMGVNLTKDSDLAKEDKLWFKSLSGKTILSPYNIGFWEQLYHDNIPNANIIFQSDSTEYSTLLNYSSLPYFTTNLTQFSQWGLNLPGDRIFKPLEDKVAKQQFYACFLKKNRDRLMPVIEEIQEKWEEADE</sequence>
<evidence type="ECO:0000313" key="1">
    <source>
        <dbReference type="EMBL" id="KRL88670.1"/>
    </source>
</evidence>
<dbReference type="STRING" id="1423763.FC46_GL001466"/>